<proteinExistence type="predicted"/>
<dbReference type="Proteomes" id="UP000199029">
    <property type="component" value="Unassembled WGS sequence"/>
</dbReference>
<dbReference type="OrthoDB" id="8536728at2"/>
<evidence type="ECO:0000313" key="1">
    <source>
        <dbReference type="EMBL" id="SFQ30698.1"/>
    </source>
</evidence>
<dbReference type="Gene3D" id="2.20.110.10">
    <property type="entry name" value="Histone H3 K4-specific methyltransferase SET7/9 N-terminal domain"/>
    <property type="match status" value="1"/>
</dbReference>
<accession>A0A1I5XFF4</accession>
<dbReference type="PROSITE" id="PS51257">
    <property type="entry name" value="PROKAR_LIPOPROTEIN"/>
    <property type="match status" value="1"/>
</dbReference>
<dbReference type="Gene3D" id="3.90.930.1">
    <property type="match status" value="1"/>
</dbReference>
<dbReference type="RefSeq" id="WP_092671326.1">
    <property type="nucleotide sequence ID" value="NZ_FOXS01000002.1"/>
</dbReference>
<gene>
    <name evidence="1" type="ORF">SAMN04515668_1810</name>
</gene>
<dbReference type="SUPFAM" id="SSF82185">
    <property type="entry name" value="Histone H3 K4-specific methyltransferase SET7/9 N-terminal domain"/>
    <property type="match status" value="1"/>
</dbReference>
<keyword evidence="2" id="KW-1185">Reference proteome</keyword>
<organism evidence="1 2">
    <name type="scientific">Hymenobacter arizonensis</name>
    <name type="common">Siccationidurans arizonensis</name>
    <dbReference type="NCBI Taxonomy" id="1227077"/>
    <lineage>
        <taxon>Bacteria</taxon>
        <taxon>Pseudomonadati</taxon>
        <taxon>Bacteroidota</taxon>
        <taxon>Cytophagia</taxon>
        <taxon>Cytophagales</taxon>
        <taxon>Hymenobacteraceae</taxon>
        <taxon>Hymenobacter</taxon>
    </lineage>
</organism>
<sequence length="186" mass="21160">MRISVFLIFLSVGLLLGSCAASNRYDRNSMTRGRWRTYYDSNSKHITGKYRHGRPVGTFRYYAPTGTLDHSERYGDDGLCEVTYWHPSGKVARRGTAQWVTGAKGARFYWYGPWTSFDEDGQITSIQTYTDGTVSRTETYELGKLTHVEIHDNAGKVTRAETYQDGNLLRVETFEQGRRTGSSLTL</sequence>
<reference evidence="2" key="1">
    <citation type="submission" date="2016-10" db="EMBL/GenBank/DDBJ databases">
        <authorList>
            <person name="Varghese N."/>
            <person name="Submissions S."/>
        </authorList>
    </citation>
    <scope>NUCLEOTIDE SEQUENCE [LARGE SCALE GENOMIC DNA]</scope>
    <source>
        <strain evidence="2">OR362-8,ATCC BAA-1266,JCM 13504</strain>
    </source>
</reference>
<protein>
    <submittedName>
        <fullName evidence="1">MORN repeat variant</fullName>
    </submittedName>
</protein>
<dbReference type="Pfam" id="PF07661">
    <property type="entry name" value="MORN_2"/>
    <property type="match status" value="1"/>
</dbReference>
<name>A0A1I5XFF4_HYMAR</name>
<evidence type="ECO:0000313" key="2">
    <source>
        <dbReference type="Proteomes" id="UP000199029"/>
    </source>
</evidence>
<dbReference type="AlphaFoldDB" id="A0A1I5XFF4"/>
<dbReference type="InterPro" id="IPR011652">
    <property type="entry name" value="MORN_2"/>
</dbReference>
<dbReference type="EMBL" id="FOXS01000002">
    <property type="protein sequence ID" value="SFQ30698.1"/>
    <property type="molecule type" value="Genomic_DNA"/>
</dbReference>